<comment type="caution">
    <text evidence="1">The sequence shown here is derived from an EMBL/GenBank/DDBJ whole genome shotgun (WGS) entry which is preliminary data.</text>
</comment>
<protein>
    <submittedName>
        <fullName evidence="1">Uncharacterized protein</fullName>
    </submittedName>
</protein>
<reference evidence="1 2" key="1">
    <citation type="submission" date="2020-12" db="EMBL/GenBank/DDBJ databases">
        <title>Olleya sediminilitoris sp. nov., isolated from a tidal flat.</title>
        <authorList>
            <person name="Park S."/>
            <person name="Yoon J.-H."/>
        </authorList>
    </citation>
    <scope>NUCLEOTIDE SEQUENCE [LARGE SCALE GENOMIC DNA]</scope>
    <source>
        <strain evidence="1 2">YSTF-M6</strain>
    </source>
</reference>
<name>A0ABS1WKT8_9FLAO</name>
<evidence type="ECO:0000313" key="1">
    <source>
        <dbReference type="EMBL" id="MBL7559741.1"/>
    </source>
</evidence>
<evidence type="ECO:0000313" key="2">
    <source>
        <dbReference type="Proteomes" id="UP000605013"/>
    </source>
</evidence>
<keyword evidence="2" id="KW-1185">Reference proteome</keyword>
<dbReference type="RefSeq" id="WP_054852784.1">
    <property type="nucleotide sequence ID" value="NZ_JAEMEF010000005.1"/>
</dbReference>
<gene>
    <name evidence="1" type="ORF">JAO71_07985</name>
</gene>
<sequence>MENKKALKLIDSIQSNLDATGINTDTLIDDIKQLRTYVLELEVPLAVKVLRYAYEHIEANDSFLIPIPEDSPIEDEDIDVDTTEASTLDPVESLKYLIALIGNLENSMNILDLKYYKKALMDY</sequence>
<dbReference type="EMBL" id="JAEMEF010000005">
    <property type="protein sequence ID" value="MBL7559741.1"/>
    <property type="molecule type" value="Genomic_DNA"/>
</dbReference>
<dbReference type="Proteomes" id="UP000605013">
    <property type="component" value="Unassembled WGS sequence"/>
</dbReference>
<accession>A0ABS1WKT8</accession>
<proteinExistence type="predicted"/>
<organism evidence="1 2">
    <name type="scientific">Olleya sediminilitoris</name>
    <dbReference type="NCBI Taxonomy" id="2795739"/>
    <lineage>
        <taxon>Bacteria</taxon>
        <taxon>Pseudomonadati</taxon>
        <taxon>Bacteroidota</taxon>
        <taxon>Flavobacteriia</taxon>
        <taxon>Flavobacteriales</taxon>
        <taxon>Flavobacteriaceae</taxon>
    </lineage>
</organism>